<evidence type="ECO:0000313" key="2">
    <source>
        <dbReference type="EMBL" id="SPP97147.1"/>
    </source>
</evidence>
<dbReference type="PANTHER" id="PTHR43044">
    <property type="match status" value="1"/>
</dbReference>
<dbReference type="RefSeq" id="WP_244607722.1">
    <property type="nucleotide sequence ID" value="NZ_JAGIKT010000081.1"/>
</dbReference>
<organism evidence="2 3">
    <name type="scientific">Bradyrhizobium vignae</name>
    <dbReference type="NCBI Taxonomy" id="1549949"/>
    <lineage>
        <taxon>Bacteria</taxon>
        <taxon>Pseudomonadati</taxon>
        <taxon>Pseudomonadota</taxon>
        <taxon>Alphaproteobacteria</taxon>
        <taxon>Hyphomicrobiales</taxon>
        <taxon>Nitrobacteraceae</taxon>
        <taxon>Bradyrhizobium</taxon>
    </lineage>
</organism>
<dbReference type="EMBL" id="LS398110">
    <property type="protein sequence ID" value="SPP97147.1"/>
    <property type="molecule type" value="Genomic_DNA"/>
</dbReference>
<keyword evidence="1" id="KW-0812">Transmembrane</keyword>
<keyword evidence="1" id="KW-0472">Membrane</keyword>
<evidence type="ECO:0000313" key="3">
    <source>
        <dbReference type="Proteomes" id="UP000246085"/>
    </source>
</evidence>
<feature type="transmembrane region" description="Helical" evidence="1">
    <location>
        <begin position="219"/>
        <end position="239"/>
    </location>
</feature>
<feature type="transmembrane region" description="Helical" evidence="1">
    <location>
        <begin position="259"/>
        <end position="282"/>
    </location>
</feature>
<feature type="transmembrane region" description="Helical" evidence="1">
    <location>
        <begin position="321"/>
        <end position="344"/>
    </location>
</feature>
<feature type="transmembrane region" description="Helical" evidence="1">
    <location>
        <begin position="85"/>
        <end position="108"/>
    </location>
</feature>
<evidence type="ECO:0008006" key="4">
    <source>
        <dbReference type="Google" id="ProtNLM"/>
    </source>
</evidence>
<feature type="transmembrane region" description="Helical" evidence="1">
    <location>
        <begin position="128"/>
        <end position="148"/>
    </location>
</feature>
<name>A0A2U3Q6W2_9BRAD</name>
<dbReference type="AlphaFoldDB" id="A0A2U3Q6W2"/>
<feature type="transmembrane region" description="Helical" evidence="1">
    <location>
        <begin position="182"/>
        <end position="207"/>
    </location>
</feature>
<gene>
    <name evidence="2" type="ORF">BRAD3257_6246</name>
</gene>
<sequence>MTAHASAFRLQNLRRWPAVCGILLLGGAVIAAAAWQGPALSRAWLVAFGVWSCVPVGSMMLLLIHSLTGGRWGEESATILRASAALTSVVAIAFLPILVNFGQLYPWAHAASSLAQDVAQRYLNGQGYAFRAALALCGWWILGTTFALGKMRPLLAGLGLAFYGAMISLVAVDWYLSLEPRYVASAFPATIAIQQLAAALAFVAVFAAPSLDESVASDIGALLLAALLGVVYLEFMTYLVAWYGDLPDKAAWYLKRSSFVWTAIIVLAFVLGAVLPFCILLLRKGRRSRHGLQSAGALVLFGSTLHFDWLLVPAFEDQVNVVVVGTGALAILSVGSMLVGSALIPEASHVRS</sequence>
<dbReference type="PANTHER" id="PTHR43044:SF1">
    <property type="entry name" value="QUINOL:CYTOCHROME C OXIDOREDUCTASE QUINONE-BINDING SUBUNIT 2"/>
    <property type="match status" value="1"/>
</dbReference>
<proteinExistence type="predicted"/>
<protein>
    <recommendedName>
        <fullName evidence="4">Quinol:cytochrome c oxidoreductase quinone-binding subunit 2</fullName>
    </recommendedName>
</protein>
<keyword evidence="1" id="KW-1133">Transmembrane helix</keyword>
<dbReference type="KEGG" id="bvz:BRAD3257_6246"/>
<evidence type="ECO:0000256" key="1">
    <source>
        <dbReference type="SAM" id="Phobius"/>
    </source>
</evidence>
<feature type="transmembrane region" description="Helical" evidence="1">
    <location>
        <begin position="43"/>
        <end position="64"/>
    </location>
</feature>
<feature type="transmembrane region" description="Helical" evidence="1">
    <location>
        <begin position="155"/>
        <end position="176"/>
    </location>
</feature>
<dbReference type="Proteomes" id="UP000246085">
    <property type="component" value="Chromosome BRAD3257"/>
</dbReference>
<accession>A0A2U3Q6W2</accession>
<feature type="transmembrane region" description="Helical" evidence="1">
    <location>
        <begin position="294"/>
        <end position="315"/>
    </location>
</feature>
<reference evidence="2 3" key="1">
    <citation type="submission" date="2018-03" db="EMBL/GenBank/DDBJ databases">
        <authorList>
            <person name="Gully D."/>
        </authorList>
    </citation>
    <scope>NUCLEOTIDE SEQUENCE [LARGE SCALE GENOMIC DNA]</scope>
    <source>
        <strain evidence="2">ORS3257</strain>
    </source>
</reference>
<feature type="transmembrane region" description="Helical" evidence="1">
    <location>
        <begin position="16"/>
        <end position="37"/>
    </location>
</feature>